<dbReference type="Ensembl" id="ENSATET00000053557.2">
    <property type="protein sequence ID" value="ENSATEP00000036909.2"/>
    <property type="gene ID" value="ENSATEG00000029410.2"/>
</dbReference>
<evidence type="ECO:0000256" key="3">
    <source>
        <dbReference type="ARBA" id="ARBA00022737"/>
    </source>
</evidence>
<dbReference type="GO" id="GO:0045893">
    <property type="term" value="P:positive regulation of DNA-templated transcription"/>
    <property type="evidence" value="ECO:0007669"/>
    <property type="project" value="UniProtKB-ARBA"/>
</dbReference>
<keyword evidence="12" id="KW-1185">Reference proteome</keyword>
<dbReference type="PANTHER" id="PTHR16515">
    <property type="entry name" value="PR DOMAIN ZINC FINGER PROTEIN"/>
    <property type="match status" value="1"/>
</dbReference>
<dbReference type="PROSITE" id="PS00028">
    <property type="entry name" value="ZINC_FINGER_C2H2_1"/>
    <property type="match status" value="2"/>
</dbReference>
<dbReference type="AlphaFoldDB" id="A0A7N5ZPW7"/>
<feature type="domain" description="C2H2-type" evidence="10">
    <location>
        <begin position="61"/>
        <end position="88"/>
    </location>
</feature>
<dbReference type="InParanoid" id="A0A7N5ZPW7"/>
<evidence type="ECO:0000256" key="5">
    <source>
        <dbReference type="ARBA" id="ARBA00022833"/>
    </source>
</evidence>
<keyword evidence="3" id="KW-0677">Repeat</keyword>
<sequence>FSQPEPKCKGIEADKQEVLPGETSREEAEATQEKVETNVIHSDINKDVPGSSQLRNSMSPHDCPDCEKKFKFASSLIAHRVIHTGERPHQCNECGRCFSFRQSLDRHKHTHKTGRKYDCVICGESFHSLSARTEHNR</sequence>
<dbReference type="PANTHER" id="PTHR16515:SF60">
    <property type="entry name" value="ZINC FINGER PROTEIN 436"/>
    <property type="match status" value="1"/>
</dbReference>
<dbReference type="PROSITE" id="PS50157">
    <property type="entry name" value="ZINC_FINGER_C2H2_2"/>
    <property type="match status" value="3"/>
</dbReference>
<dbReference type="FunFam" id="3.30.160.60:FF:001732">
    <property type="entry name" value="Zgc:162936"/>
    <property type="match status" value="1"/>
</dbReference>
<reference evidence="11" key="1">
    <citation type="submission" date="2021-04" db="EMBL/GenBank/DDBJ databases">
        <authorList>
            <consortium name="Wellcome Sanger Institute Data Sharing"/>
        </authorList>
    </citation>
    <scope>NUCLEOTIDE SEQUENCE [LARGE SCALE GENOMIC DNA]</scope>
</reference>
<dbReference type="InterPro" id="IPR013087">
    <property type="entry name" value="Znf_C2H2_type"/>
</dbReference>
<keyword evidence="6" id="KW-0238">DNA-binding</keyword>
<dbReference type="GO" id="GO:0005634">
    <property type="term" value="C:nucleus"/>
    <property type="evidence" value="ECO:0007669"/>
    <property type="project" value="UniProtKB-SubCell"/>
</dbReference>
<evidence type="ECO:0000313" key="12">
    <source>
        <dbReference type="Proteomes" id="UP000265040"/>
    </source>
</evidence>
<keyword evidence="7" id="KW-0539">Nucleus</keyword>
<protein>
    <recommendedName>
        <fullName evidence="10">C2H2-type domain-containing protein</fullName>
    </recommendedName>
</protein>
<feature type="domain" description="C2H2-type" evidence="10">
    <location>
        <begin position="117"/>
        <end position="137"/>
    </location>
</feature>
<evidence type="ECO:0000256" key="9">
    <source>
        <dbReference type="SAM" id="MobiDB-lite"/>
    </source>
</evidence>
<keyword evidence="5" id="KW-0862">Zinc</keyword>
<dbReference type="Pfam" id="PF00096">
    <property type="entry name" value="zf-C2H2"/>
    <property type="match status" value="2"/>
</dbReference>
<dbReference type="InterPro" id="IPR050331">
    <property type="entry name" value="Zinc_finger"/>
</dbReference>
<accession>A0A7N5ZPW7</accession>
<reference evidence="11" key="3">
    <citation type="submission" date="2025-09" db="UniProtKB">
        <authorList>
            <consortium name="Ensembl"/>
        </authorList>
    </citation>
    <scope>IDENTIFICATION</scope>
</reference>
<dbReference type="GO" id="GO:0005694">
    <property type="term" value="C:chromosome"/>
    <property type="evidence" value="ECO:0007669"/>
    <property type="project" value="UniProtKB-ARBA"/>
</dbReference>
<evidence type="ECO:0000313" key="11">
    <source>
        <dbReference type="Ensembl" id="ENSATEP00000036909.2"/>
    </source>
</evidence>
<reference evidence="11" key="2">
    <citation type="submission" date="2025-08" db="UniProtKB">
        <authorList>
            <consortium name="Ensembl"/>
        </authorList>
    </citation>
    <scope>IDENTIFICATION</scope>
</reference>
<proteinExistence type="predicted"/>
<dbReference type="InterPro" id="IPR036236">
    <property type="entry name" value="Znf_C2H2_sf"/>
</dbReference>
<organism evidence="11 12">
    <name type="scientific">Anabas testudineus</name>
    <name type="common">Climbing perch</name>
    <name type="synonym">Anthias testudineus</name>
    <dbReference type="NCBI Taxonomy" id="64144"/>
    <lineage>
        <taxon>Eukaryota</taxon>
        <taxon>Metazoa</taxon>
        <taxon>Chordata</taxon>
        <taxon>Craniata</taxon>
        <taxon>Vertebrata</taxon>
        <taxon>Euteleostomi</taxon>
        <taxon>Actinopterygii</taxon>
        <taxon>Neopterygii</taxon>
        <taxon>Teleostei</taxon>
        <taxon>Neoteleostei</taxon>
        <taxon>Acanthomorphata</taxon>
        <taxon>Anabantaria</taxon>
        <taxon>Anabantiformes</taxon>
        <taxon>Anabantoidei</taxon>
        <taxon>Anabantidae</taxon>
        <taxon>Anabas</taxon>
    </lineage>
</organism>
<comment type="subcellular location">
    <subcellularLocation>
        <location evidence="1">Nucleus</location>
    </subcellularLocation>
</comment>
<feature type="domain" description="C2H2-type" evidence="10">
    <location>
        <begin position="89"/>
        <end position="116"/>
    </location>
</feature>
<evidence type="ECO:0000256" key="6">
    <source>
        <dbReference type="ARBA" id="ARBA00023125"/>
    </source>
</evidence>
<evidence type="ECO:0000256" key="2">
    <source>
        <dbReference type="ARBA" id="ARBA00022723"/>
    </source>
</evidence>
<dbReference type="Gene3D" id="3.30.160.60">
    <property type="entry name" value="Classic Zinc Finger"/>
    <property type="match status" value="2"/>
</dbReference>
<evidence type="ECO:0000256" key="1">
    <source>
        <dbReference type="ARBA" id="ARBA00004123"/>
    </source>
</evidence>
<dbReference type="GO" id="GO:0008270">
    <property type="term" value="F:zinc ion binding"/>
    <property type="evidence" value="ECO:0007669"/>
    <property type="project" value="UniProtKB-KW"/>
</dbReference>
<dbReference type="SMART" id="SM00355">
    <property type="entry name" value="ZnF_C2H2"/>
    <property type="match status" value="3"/>
</dbReference>
<keyword evidence="2" id="KW-0479">Metal-binding</keyword>
<dbReference type="Proteomes" id="UP000265040">
    <property type="component" value="Chromosome 23"/>
</dbReference>
<name>A0A7N5ZPW7_ANATE</name>
<evidence type="ECO:0000256" key="7">
    <source>
        <dbReference type="ARBA" id="ARBA00023242"/>
    </source>
</evidence>
<dbReference type="GO" id="GO:0043565">
    <property type="term" value="F:sequence-specific DNA binding"/>
    <property type="evidence" value="ECO:0007669"/>
    <property type="project" value="UniProtKB-ARBA"/>
</dbReference>
<evidence type="ECO:0000259" key="10">
    <source>
        <dbReference type="PROSITE" id="PS50157"/>
    </source>
</evidence>
<dbReference type="SUPFAM" id="SSF57667">
    <property type="entry name" value="beta-beta-alpha zinc fingers"/>
    <property type="match status" value="2"/>
</dbReference>
<evidence type="ECO:0000256" key="4">
    <source>
        <dbReference type="ARBA" id="ARBA00022771"/>
    </source>
</evidence>
<keyword evidence="4 8" id="KW-0863">Zinc-finger</keyword>
<feature type="region of interest" description="Disordered" evidence="9">
    <location>
        <begin position="1"/>
        <end position="35"/>
    </location>
</feature>
<dbReference type="FunFam" id="3.30.160.60:FF:000045">
    <property type="entry name" value="ZFP69 zinc finger protein B"/>
    <property type="match status" value="1"/>
</dbReference>
<evidence type="ECO:0000256" key="8">
    <source>
        <dbReference type="PROSITE-ProRule" id="PRU00042"/>
    </source>
</evidence>